<keyword evidence="8" id="KW-1185">Reference proteome</keyword>
<feature type="transmembrane region" description="Helical" evidence="5">
    <location>
        <begin position="397"/>
        <end position="421"/>
    </location>
</feature>
<evidence type="ECO:0000256" key="1">
    <source>
        <dbReference type="ARBA" id="ARBA00022737"/>
    </source>
</evidence>
<feature type="transmembrane region" description="Helical" evidence="5">
    <location>
        <begin position="265"/>
        <end position="288"/>
    </location>
</feature>
<dbReference type="PROSITE" id="PS50088">
    <property type="entry name" value="ANK_REPEAT"/>
    <property type="match status" value="5"/>
</dbReference>
<feature type="repeat" description="ANK" evidence="3">
    <location>
        <begin position="615"/>
        <end position="647"/>
    </location>
</feature>
<feature type="repeat" description="ANK" evidence="3">
    <location>
        <begin position="798"/>
        <end position="830"/>
    </location>
</feature>
<sequence length="865" mass="95148">MNVELQSCQGLTIAMKSIASSSNTATPAMPSPSPSRANSTVVSSSKPGNNEPTTTSQDPQPVESTPRQGTVDGVDERTNVGQQQDEGAALVSSAESTPHQGVDGVDQTSGYNVDQQPVRSRNLVKEENRGTLPNMSGYQSSYTGNRDYDYEKKYPPDPYGEEAGEDARIWKVYLDEAEAYDDEMLKGFRETINSLLVFAALFSAVVTTFVVQTSQSLLPDYGYITAIQLIEQNQLLRAAGNVTAINNIPPSNVGIDSISFSNTDVWVNGLFFTSLSLSLSTALLSVLANQWLQAYTSLTSGSARERAMIRQFRYTGFEKWKMHEIIGMLPIILHLSLAVFFVGLALFVSQLQHRSISWIVVTIAAISFGAYLGSVLLPAIWIDCPYRIPVLFIPTQYVLLSIRSLIYLLPMACLLLFYFIAQCSIACWPSIDPEHLIQRLYDFLGLRKIEPSRPSGSLKSTELQWLKGEINLSRVVPEAFAWLSTLESNKSIQRIAVQGLHGIMCDRSKDEPVFIHLNSTSFRRIFKKFSYSIGDFVWGRYCGVDLSMIDKTVFHDDRANVSRRIQVEEQLLGKSSTEESKVPYLVEAARKGDALIVRGMLELWDKADINGKNSQGETALIAASKQGNFDVVKLLIDRGADVHTAGWGDAPLSVAVQRKHMQVIKLLIQSGANVYPLLDAIRHGQLDTVELLMLNSASHEWALHAAAEYQKIDVMRFLLDTEGVNVNAKGAFGTTPLQDAAYGGEENIIKLLIEKGADVNAEGGRYGTALQAAACWGQLGAVKLFIAKGADVNAKAGREGTALEATAREGHLDIVRFLLENGADVNTKWGKYGSAIQAAEATSELWWVSEEIRKSIIDLLRQYGA</sequence>
<dbReference type="PRINTS" id="PR01415">
    <property type="entry name" value="ANKYRIN"/>
</dbReference>
<feature type="compositionally biased region" description="Low complexity" evidence="4">
    <location>
        <begin position="20"/>
        <end position="39"/>
    </location>
</feature>
<feature type="region of interest" description="Disordered" evidence="4">
    <location>
        <begin position="20"/>
        <end position="149"/>
    </location>
</feature>
<feature type="compositionally biased region" description="Polar residues" evidence="4">
    <location>
        <begin position="40"/>
        <end position="68"/>
    </location>
</feature>
<organism evidence="7 8">
    <name type="scientific">Marasmiellus scandens</name>
    <dbReference type="NCBI Taxonomy" id="2682957"/>
    <lineage>
        <taxon>Eukaryota</taxon>
        <taxon>Fungi</taxon>
        <taxon>Dikarya</taxon>
        <taxon>Basidiomycota</taxon>
        <taxon>Agaricomycotina</taxon>
        <taxon>Agaricomycetes</taxon>
        <taxon>Agaricomycetidae</taxon>
        <taxon>Agaricales</taxon>
        <taxon>Marasmiineae</taxon>
        <taxon>Omphalotaceae</taxon>
        <taxon>Marasmiellus</taxon>
    </lineage>
</organism>
<dbReference type="Proteomes" id="UP001498398">
    <property type="component" value="Unassembled WGS sequence"/>
</dbReference>
<dbReference type="Pfam" id="PF20153">
    <property type="entry name" value="DUF6535"/>
    <property type="match status" value="1"/>
</dbReference>
<evidence type="ECO:0000256" key="2">
    <source>
        <dbReference type="ARBA" id="ARBA00023043"/>
    </source>
</evidence>
<dbReference type="Pfam" id="PF12796">
    <property type="entry name" value="Ank_2"/>
    <property type="match status" value="3"/>
</dbReference>
<evidence type="ECO:0000256" key="4">
    <source>
        <dbReference type="SAM" id="MobiDB-lite"/>
    </source>
</evidence>
<dbReference type="PROSITE" id="PS50297">
    <property type="entry name" value="ANK_REP_REGION"/>
    <property type="match status" value="4"/>
</dbReference>
<evidence type="ECO:0000313" key="7">
    <source>
        <dbReference type="EMBL" id="KAK7440425.1"/>
    </source>
</evidence>
<feature type="transmembrane region" description="Helical" evidence="5">
    <location>
        <begin position="192"/>
        <end position="211"/>
    </location>
</feature>
<dbReference type="InterPro" id="IPR045338">
    <property type="entry name" value="DUF6535"/>
</dbReference>
<accession>A0ABR1IW32</accession>
<feature type="transmembrane region" description="Helical" evidence="5">
    <location>
        <begin position="325"/>
        <end position="349"/>
    </location>
</feature>
<keyword evidence="1" id="KW-0677">Repeat</keyword>
<protein>
    <recommendedName>
        <fullName evidence="6">DUF6535 domain-containing protein</fullName>
    </recommendedName>
</protein>
<dbReference type="PANTHER" id="PTHR24171">
    <property type="entry name" value="ANKYRIN REPEAT DOMAIN-CONTAINING PROTEIN 39-RELATED"/>
    <property type="match status" value="1"/>
</dbReference>
<proteinExistence type="predicted"/>
<feature type="compositionally biased region" description="Polar residues" evidence="4">
    <location>
        <begin position="131"/>
        <end position="144"/>
    </location>
</feature>
<keyword evidence="5" id="KW-0472">Membrane</keyword>
<dbReference type="SMART" id="SM00248">
    <property type="entry name" value="ANK"/>
    <property type="match status" value="6"/>
</dbReference>
<evidence type="ECO:0000256" key="3">
    <source>
        <dbReference type="PROSITE-ProRule" id="PRU00023"/>
    </source>
</evidence>
<gene>
    <name evidence="7" type="ORF">VKT23_017063</name>
</gene>
<dbReference type="EMBL" id="JBANRG010000068">
    <property type="protein sequence ID" value="KAK7440425.1"/>
    <property type="molecule type" value="Genomic_DNA"/>
</dbReference>
<feature type="transmembrane region" description="Helical" evidence="5">
    <location>
        <begin position="355"/>
        <end position="377"/>
    </location>
</feature>
<keyword evidence="5" id="KW-0812">Transmembrane</keyword>
<evidence type="ECO:0000256" key="5">
    <source>
        <dbReference type="SAM" id="Phobius"/>
    </source>
</evidence>
<dbReference type="Gene3D" id="1.25.40.20">
    <property type="entry name" value="Ankyrin repeat-containing domain"/>
    <property type="match status" value="2"/>
</dbReference>
<dbReference type="InterPro" id="IPR036770">
    <property type="entry name" value="Ankyrin_rpt-contain_sf"/>
</dbReference>
<name>A0ABR1IW32_9AGAR</name>
<evidence type="ECO:0000259" key="6">
    <source>
        <dbReference type="Pfam" id="PF20153"/>
    </source>
</evidence>
<evidence type="ECO:0000313" key="8">
    <source>
        <dbReference type="Proteomes" id="UP001498398"/>
    </source>
</evidence>
<feature type="repeat" description="ANK" evidence="3">
    <location>
        <begin position="765"/>
        <end position="797"/>
    </location>
</feature>
<reference evidence="7 8" key="1">
    <citation type="submission" date="2024-01" db="EMBL/GenBank/DDBJ databases">
        <title>A draft genome for the cacao thread blight pathogen Marasmiellus scandens.</title>
        <authorList>
            <person name="Baruah I.K."/>
            <person name="Leung J."/>
            <person name="Bukari Y."/>
            <person name="Amoako-Attah I."/>
            <person name="Meinhardt L.W."/>
            <person name="Bailey B.A."/>
            <person name="Cohen S.P."/>
        </authorList>
    </citation>
    <scope>NUCLEOTIDE SEQUENCE [LARGE SCALE GENOMIC DNA]</scope>
    <source>
        <strain evidence="7 8">GH-19</strain>
    </source>
</reference>
<feature type="repeat" description="ANK" evidence="3">
    <location>
        <begin position="732"/>
        <end position="764"/>
    </location>
</feature>
<keyword evidence="2 3" id="KW-0040">ANK repeat</keyword>
<dbReference type="SUPFAM" id="SSF48403">
    <property type="entry name" value="Ankyrin repeat"/>
    <property type="match status" value="1"/>
</dbReference>
<keyword evidence="5" id="KW-1133">Transmembrane helix</keyword>
<dbReference type="InterPro" id="IPR002110">
    <property type="entry name" value="Ankyrin_rpt"/>
</dbReference>
<feature type="compositionally biased region" description="Polar residues" evidence="4">
    <location>
        <begin position="106"/>
        <end position="119"/>
    </location>
</feature>
<feature type="domain" description="DUF6535" evidence="6">
    <location>
        <begin position="170"/>
        <end position="349"/>
    </location>
</feature>
<feature type="repeat" description="ANK" evidence="3">
    <location>
        <begin position="647"/>
        <end position="674"/>
    </location>
</feature>
<comment type="caution">
    <text evidence="7">The sequence shown here is derived from an EMBL/GenBank/DDBJ whole genome shotgun (WGS) entry which is preliminary data.</text>
</comment>